<evidence type="ECO:0000256" key="1">
    <source>
        <dbReference type="SAM" id="Coils"/>
    </source>
</evidence>
<sequence length="142" mass="17009">QLSAYENAGGRAQKFLKLTERHAAFTDLTPAILNEFISRIEVHERDQKRARYAIQHISIYFNYIGKFENEVTQLAEPTEQGIRQMREEIEEAKKEKSRAYHRQYSREYRARNLERQREYDRMKAREYRARRKAQAAAAQPTQ</sequence>
<feature type="non-terminal residue" evidence="3">
    <location>
        <position position="1"/>
    </location>
</feature>
<feature type="coiled-coil region" evidence="1">
    <location>
        <begin position="75"/>
        <end position="102"/>
    </location>
</feature>
<feature type="domain" description="DUF4368" evidence="2">
    <location>
        <begin position="1"/>
        <end position="68"/>
    </location>
</feature>
<evidence type="ECO:0000313" key="4">
    <source>
        <dbReference type="Proteomes" id="UP001477672"/>
    </source>
</evidence>
<dbReference type="Proteomes" id="UP001477672">
    <property type="component" value="Unassembled WGS sequence"/>
</dbReference>
<dbReference type="InterPro" id="IPR025378">
    <property type="entry name" value="DUF4368"/>
</dbReference>
<dbReference type="RefSeq" id="WP_349216839.1">
    <property type="nucleotide sequence ID" value="NZ_JBBMFA010000106.1"/>
</dbReference>
<comment type="caution">
    <text evidence="3">The sequence shown here is derived from an EMBL/GenBank/DDBJ whole genome shotgun (WGS) entry which is preliminary data.</text>
</comment>
<evidence type="ECO:0000259" key="2">
    <source>
        <dbReference type="Pfam" id="PF14287"/>
    </source>
</evidence>
<keyword evidence="1" id="KW-0175">Coiled coil</keyword>
<evidence type="ECO:0000313" key="3">
    <source>
        <dbReference type="EMBL" id="MEQ2521326.1"/>
    </source>
</evidence>
<dbReference type="Pfam" id="PF14287">
    <property type="entry name" value="DUF4368"/>
    <property type="match status" value="1"/>
</dbReference>
<protein>
    <submittedName>
        <fullName evidence="3">DUF4368 domain-containing protein</fullName>
    </submittedName>
</protein>
<dbReference type="EMBL" id="JBBMFA010000106">
    <property type="protein sequence ID" value="MEQ2521326.1"/>
    <property type="molecule type" value="Genomic_DNA"/>
</dbReference>
<gene>
    <name evidence="3" type="ORF">WMO24_12925</name>
</gene>
<accession>A0ABV1GHW7</accession>
<keyword evidence="4" id="KW-1185">Reference proteome</keyword>
<organism evidence="3 4">
    <name type="scientific">Ruthenibacterium intestinale</name>
    <dbReference type="NCBI Taxonomy" id="3133163"/>
    <lineage>
        <taxon>Bacteria</taxon>
        <taxon>Bacillati</taxon>
        <taxon>Bacillota</taxon>
        <taxon>Clostridia</taxon>
        <taxon>Eubacteriales</taxon>
        <taxon>Oscillospiraceae</taxon>
        <taxon>Ruthenibacterium</taxon>
    </lineage>
</organism>
<proteinExistence type="predicted"/>
<name>A0ABV1GHW7_9FIRM</name>
<reference evidence="3 4" key="1">
    <citation type="submission" date="2024-03" db="EMBL/GenBank/DDBJ databases">
        <title>Human intestinal bacterial collection.</title>
        <authorList>
            <person name="Pauvert C."/>
            <person name="Hitch T.C.A."/>
            <person name="Clavel T."/>
        </authorList>
    </citation>
    <scope>NUCLEOTIDE SEQUENCE [LARGE SCALE GENOMIC DNA]</scope>
    <source>
        <strain evidence="3 4">CLA-JM-H11</strain>
    </source>
</reference>